<keyword evidence="1 5" id="KW-0808">Transferase</keyword>
<dbReference type="Pfam" id="PF13302">
    <property type="entry name" value="Acetyltransf_3"/>
    <property type="match status" value="1"/>
</dbReference>
<dbReference type="PATRIC" id="fig|1445510.3.peg.5408"/>
<evidence type="ECO:0000259" key="4">
    <source>
        <dbReference type="PROSITE" id="PS51186"/>
    </source>
</evidence>
<dbReference type="GO" id="GO:0008999">
    <property type="term" value="F:protein-N-terminal-alanine acetyltransferase activity"/>
    <property type="evidence" value="ECO:0007669"/>
    <property type="project" value="TreeGrafter"/>
</dbReference>
<feature type="domain" description="N-acetyltransferase" evidence="4">
    <location>
        <begin position="34"/>
        <end position="182"/>
    </location>
</feature>
<dbReference type="Gene3D" id="3.40.630.30">
    <property type="match status" value="1"/>
</dbReference>
<evidence type="ECO:0000256" key="3">
    <source>
        <dbReference type="ARBA" id="ARBA00038502"/>
    </source>
</evidence>
<dbReference type="PROSITE" id="PS51186">
    <property type="entry name" value="GNAT"/>
    <property type="match status" value="1"/>
</dbReference>
<dbReference type="InterPro" id="IPR000182">
    <property type="entry name" value="GNAT_dom"/>
</dbReference>
<dbReference type="PANTHER" id="PTHR43792:SF8">
    <property type="entry name" value="[RIBOSOMAL PROTEIN US5]-ALANINE N-ACETYLTRANSFERASE"/>
    <property type="match status" value="1"/>
</dbReference>
<dbReference type="Proteomes" id="UP000032266">
    <property type="component" value="Chromosome"/>
</dbReference>
<keyword evidence="6" id="KW-1185">Reference proteome</keyword>
<keyword evidence="5" id="KW-0689">Ribosomal protein</keyword>
<protein>
    <submittedName>
        <fullName evidence="5">Acetyltransferase, including N-acetylase of ribosomal protein</fullName>
    </submittedName>
</protein>
<dbReference type="AlphaFoldDB" id="A0A0C5VS42"/>
<evidence type="ECO:0000256" key="2">
    <source>
        <dbReference type="ARBA" id="ARBA00023315"/>
    </source>
</evidence>
<dbReference type="HOGENOM" id="CLU_013985_40_1_6"/>
<dbReference type="GO" id="GO:0005840">
    <property type="term" value="C:ribosome"/>
    <property type="evidence" value="ECO:0007669"/>
    <property type="project" value="UniProtKB-KW"/>
</dbReference>
<name>A0A0C5VS42_9GAMM</name>
<evidence type="ECO:0000313" key="6">
    <source>
        <dbReference type="Proteomes" id="UP000032266"/>
    </source>
</evidence>
<keyword evidence="2" id="KW-0012">Acyltransferase</keyword>
<comment type="similarity">
    <text evidence="3">Belongs to the acetyltransferase family. RimJ subfamily.</text>
</comment>
<dbReference type="GO" id="GO:0005737">
    <property type="term" value="C:cytoplasm"/>
    <property type="evidence" value="ECO:0007669"/>
    <property type="project" value="TreeGrafter"/>
</dbReference>
<dbReference type="SUPFAM" id="SSF55729">
    <property type="entry name" value="Acyl-CoA N-acyltransferases (Nat)"/>
    <property type="match status" value="1"/>
</dbReference>
<dbReference type="PANTHER" id="PTHR43792">
    <property type="entry name" value="GNAT FAMILY, PUTATIVE (AFU_ORTHOLOGUE AFUA_3G00765)-RELATED-RELATED"/>
    <property type="match status" value="1"/>
</dbReference>
<proteinExistence type="inferred from homology"/>
<dbReference type="STRING" id="1445510.YC6258_05447"/>
<reference evidence="5 6" key="1">
    <citation type="submission" date="2014-01" db="EMBL/GenBank/DDBJ databases">
        <title>Full genme sequencing of cellulolytic bacterium Gynuella sunshinyii YC6258T gen. nov., sp. nov.</title>
        <authorList>
            <person name="Khan H."/>
            <person name="Chung E.J."/>
            <person name="Chung Y.R."/>
        </authorList>
    </citation>
    <scope>NUCLEOTIDE SEQUENCE [LARGE SCALE GENOMIC DNA]</scope>
    <source>
        <strain evidence="5 6">YC6258</strain>
    </source>
</reference>
<dbReference type="InterPro" id="IPR016181">
    <property type="entry name" value="Acyl_CoA_acyltransferase"/>
</dbReference>
<evidence type="ECO:0000313" key="5">
    <source>
        <dbReference type="EMBL" id="AJQ97477.1"/>
    </source>
</evidence>
<gene>
    <name evidence="5" type="ORF">YC6258_05447</name>
</gene>
<sequence length="184" mass="21470">MYQNKVFSTARLDVYSVTTDMAEAFQSFLLRNKERLAPFEPLRGDDYYELENIRQRIQMMMEDEKNQRGISFMITEKDSSTIIGNINFSNFVMGVFQACHLGFSVDGKMEGKGVMFEALTDAMQYIKTRYGLHRVMANHLVTNKRSSKLLKRLGFVREGYAESYLKINGEWQDHILNAYVFEDH</sequence>
<dbReference type="EMBL" id="CP007142">
    <property type="protein sequence ID" value="AJQ97477.1"/>
    <property type="molecule type" value="Genomic_DNA"/>
</dbReference>
<evidence type="ECO:0000256" key="1">
    <source>
        <dbReference type="ARBA" id="ARBA00022679"/>
    </source>
</evidence>
<dbReference type="InterPro" id="IPR051531">
    <property type="entry name" value="N-acetyltransferase"/>
</dbReference>
<organism evidence="5 6">
    <name type="scientific">Gynuella sunshinyii YC6258</name>
    <dbReference type="NCBI Taxonomy" id="1445510"/>
    <lineage>
        <taxon>Bacteria</taxon>
        <taxon>Pseudomonadati</taxon>
        <taxon>Pseudomonadota</taxon>
        <taxon>Gammaproteobacteria</taxon>
        <taxon>Oceanospirillales</taxon>
        <taxon>Saccharospirillaceae</taxon>
        <taxon>Gynuella</taxon>
    </lineage>
</organism>
<keyword evidence="5" id="KW-0687">Ribonucleoprotein</keyword>
<dbReference type="OrthoDB" id="9801669at2"/>
<accession>A0A0C5VS42</accession>
<dbReference type="RefSeq" id="WP_044619206.1">
    <property type="nucleotide sequence ID" value="NZ_CP007142.1"/>
</dbReference>
<dbReference type="KEGG" id="gsn:YC6258_05447"/>